<dbReference type="Gene3D" id="2.60.120.260">
    <property type="entry name" value="Galactose-binding domain-like"/>
    <property type="match status" value="1"/>
</dbReference>
<dbReference type="InterPro" id="IPR017853">
    <property type="entry name" value="GH"/>
</dbReference>
<evidence type="ECO:0000313" key="11">
    <source>
        <dbReference type="Proteomes" id="UP000799770"/>
    </source>
</evidence>
<comment type="similarity">
    <text evidence="3">Belongs to the glycosyl hydrolase 51 family.</text>
</comment>
<evidence type="ECO:0000256" key="3">
    <source>
        <dbReference type="ARBA" id="ARBA00007186"/>
    </source>
</evidence>
<gene>
    <name evidence="10" type="ORF">BDV96DRAFT_616308</name>
</gene>
<name>A0A6A5YNG5_9PLEO</name>
<dbReference type="OrthoDB" id="406864at2759"/>
<dbReference type="SUPFAM" id="SSF51445">
    <property type="entry name" value="(Trans)glycosidases"/>
    <property type="match status" value="1"/>
</dbReference>
<evidence type="ECO:0000256" key="7">
    <source>
        <dbReference type="ARBA" id="ARBA00023180"/>
    </source>
</evidence>
<keyword evidence="11" id="KW-1185">Reference proteome</keyword>
<dbReference type="UniPathway" id="UPA00667"/>
<feature type="chain" id="PRO_5025356898" description="non-reducing end alpha-L-arabinofuranosidase" evidence="8">
    <location>
        <begin position="17"/>
        <end position="637"/>
    </location>
</feature>
<dbReference type="SMART" id="SM00813">
    <property type="entry name" value="Alpha-L-AF_C"/>
    <property type="match status" value="1"/>
</dbReference>
<dbReference type="InterPro" id="IPR013780">
    <property type="entry name" value="Glyco_hydro_b"/>
</dbReference>
<dbReference type="EC" id="3.2.1.55" evidence="4"/>
<dbReference type="Pfam" id="PF06964">
    <property type="entry name" value="Alpha-L-AF_C"/>
    <property type="match status" value="1"/>
</dbReference>
<dbReference type="AlphaFoldDB" id="A0A6A5YNG5"/>
<proteinExistence type="inferred from homology"/>
<evidence type="ECO:0000313" key="10">
    <source>
        <dbReference type="EMBL" id="KAF2108520.1"/>
    </source>
</evidence>
<dbReference type="GO" id="GO:0046373">
    <property type="term" value="P:L-arabinose metabolic process"/>
    <property type="evidence" value="ECO:0007669"/>
    <property type="project" value="InterPro"/>
</dbReference>
<dbReference type="InterPro" id="IPR051563">
    <property type="entry name" value="Glycosyl_Hydrolase_51"/>
</dbReference>
<comment type="pathway">
    <text evidence="2">Glycan metabolism; L-arabinan degradation.</text>
</comment>
<dbReference type="Pfam" id="PF22848">
    <property type="entry name" value="ASD1_dom"/>
    <property type="match status" value="1"/>
</dbReference>
<feature type="signal peptide" evidence="8">
    <location>
        <begin position="1"/>
        <end position="16"/>
    </location>
</feature>
<dbReference type="GO" id="GO:0031222">
    <property type="term" value="P:arabinan catabolic process"/>
    <property type="evidence" value="ECO:0007669"/>
    <property type="project" value="UniProtKB-UniPathway"/>
</dbReference>
<sequence>MELFLLALSAIAGVSALDIKVANTGGNATSGYAYGVMFEDINHSGDGGIYAELIRNRAFQGSTVHPSVVDPWTAVGSAALSLQNLSDPLSSALPTSLNVAASSGPVGISNPGYWGIEVKAQKYTGSFWVKGNFNGSFSASLFNYLSNATLASVEVPSNASSNDWREHTFTLTPETDAANVNNTFRITYDASATDGSLDFNLISLFPPTYNDRPNGLRIDLMEALKGLNPSFLRFPGGNNLEGDDPPYYLKWNETIGPLKDRPGFPGTWTYENTNGLGLIEYLYWCEDLGMEPVLAVWAGFYLSGPAINETDLQPYIDDALNELEFIMGDASTTYGALRTSLGYPDPWVIRYVEVGNEDNLGGGGASYESYRFQAFRDAINGKYPNIFVFASTVAYNFEETEDVGGDYHQYTRPDYFVGQFGFFDNFTTGQKTMIGEYAAVQPNIPQGGGVNWDLPKFPFPEWIGTVSEAVFLLGAERNADKIWGAAYAPTLQNLNSYQWTPDLISYSASSDDDVLSTSYKMIELFSAHRISEVLPVDSPDFGPAYYVAGYSNSSDSYIVKAAVYNSTEPVNVSVAFEGVSEGAEGTLTVLTAPEATSFNSVGSDVVETSTTSLTAGSDGVFSFELPDLSVSVLEVKG</sequence>
<dbReference type="PANTHER" id="PTHR31776:SF0">
    <property type="entry name" value="ALPHA-L-ARABINOFURANOSIDASE 1"/>
    <property type="match status" value="1"/>
</dbReference>
<dbReference type="InterPro" id="IPR055235">
    <property type="entry name" value="ASD1_cat"/>
</dbReference>
<evidence type="ECO:0000256" key="4">
    <source>
        <dbReference type="ARBA" id="ARBA00012670"/>
    </source>
</evidence>
<protein>
    <recommendedName>
        <fullName evidence="4">non-reducing end alpha-L-arabinofuranosidase</fullName>
        <ecNumber evidence="4">3.2.1.55</ecNumber>
    </recommendedName>
</protein>
<evidence type="ECO:0000256" key="6">
    <source>
        <dbReference type="ARBA" id="ARBA00022801"/>
    </source>
</evidence>
<dbReference type="PANTHER" id="PTHR31776">
    <property type="entry name" value="ALPHA-L-ARABINOFURANOSIDASE 1"/>
    <property type="match status" value="1"/>
</dbReference>
<dbReference type="GO" id="GO:0046556">
    <property type="term" value="F:alpha-L-arabinofuranosidase activity"/>
    <property type="evidence" value="ECO:0007669"/>
    <property type="project" value="UniProtKB-EC"/>
</dbReference>
<keyword evidence="7" id="KW-0325">Glycoprotein</keyword>
<keyword evidence="5 8" id="KW-0732">Signal</keyword>
<dbReference type="Gene3D" id="3.20.20.80">
    <property type="entry name" value="Glycosidases"/>
    <property type="match status" value="1"/>
</dbReference>
<dbReference type="Proteomes" id="UP000799770">
    <property type="component" value="Unassembled WGS sequence"/>
</dbReference>
<feature type="domain" description="Alpha-L-arabinofuranosidase C-terminal" evidence="9">
    <location>
        <begin position="435"/>
        <end position="629"/>
    </location>
</feature>
<evidence type="ECO:0000256" key="5">
    <source>
        <dbReference type="ARBA" id="ARBA00022729"/>
    </source>
</evidence>
<keyword evidence="6" id="KW-0378">Hydrolase</keyword>
<accession>A0A6A5YNG5</accession>
<organism evidence="10 11">
    <name type="scientific">Lophiotrema nucula</name>
    <dbReference type="NCBI Taxonomy" id="690887"/>
    <lineage>
        <taxon>Eukaryota</taxon>
        <taxon>Fungi</taxon>
        <taxon>Dikarya</taxon>
        <taxon>Ascomycota</taxon>
        <taxon>Pezizomycotina</taxon>
        <taxon>Dothideomycetes</taxon>
        <taxon>Pleosporomycetidae</taxon>
        <taxon>Pleosporales</taxon>
        <taxon>Lophiotremataceae</taxon>
        <taxon>Lophiotrema</taxon>
    </lineage>
</organism>
<dbReference type="Gene3D" id="2.60.40.1180">
    <property type="entry name" value="Golgi alpha-mannosidase II"/>
    <property type="match status" value="1"/>
</dbReference>
<reference evidence="10" key="1">
    <citation type="journal article" date="2020" name="Stud. Mycol.">
        <title>101 Dothideomycetes genomes: a test case for predicting lifestyles and emergence of pathogens.</title>
        <authorList>
            <person name="Haridas S."/>
            <person name="Albert R."/>
            <person name="Binder M."/>
            <person name="Bloem J."/>
            <person name="Labutti K."/>
            <person name="Salamov A."/>
            <person name="Andreopoulos B."/>
            <person name="Baker S."/>
            <person name="Barry K."/>
            <person name="Bills G."/>
            <person name="Bluhm B."/>
            <person name="Cannon C."/>
            <person name="Castanera R."/>
            <person name="Culley D."/>
            <person name="Daum C."/>
            <person name="Ezra D."/>
            <person name="Gonzalez J."/>
            <person name="Henrissat B."/>
            <person name="Kuo A."/>
            <person name="Liang C."/>
            <person name="Lipzen A."/>
            <person name="Lutzoni F."/>
            <person name="Magnuson J."/>
            <person name="Mondo S."/>
            <person name="Nolan M."/>
            <person name="Ohm R."/>
            <person name="Pangilinan J."/>
            <person name="Park H.-J."/>
            <person name="Ramirez L."/>
            <person name="Alfaro M."/>
            <person name="Sun H."/>
            <person name="Tritt A."/>
            <person name="Yoshinaga Y."/>
            <person name="Zwiers L.-H."/>
            <person name="Turgeon B."/>
            <person name="Goodwin S."/>
            <person name="Spatafora J."/>
            <person name="Crous P."/>
            <person name="Grigoriev I."/>
        </authorList>
    </citation>
    <scope>NUCLEOTIDE SEQUENCE</scope>
    <source>
        <strain evidence="10">CBS 627.86</strain>
    </source>
</reference>
<evidence type="ECO:0000256" key="2">
    <source>
        <dbReference type="ARBA" id="ARBA00004834"/>
    </source>
</evidence>
<evidence type="ECO:0000256" key="8">
    <source>
        <dbReference type="SAM" id="SignalP"/>
    </source>
</evidence>
<comment type="catalytic activity">
    <reaction evidence="1">
        <text>Hydrolysis of terminal non-reducing alpha-L-arabinofuranoside residues in alpha-L-arabinosides.</text>
        <dbReference type="EC" id="3.2.1.55"/>
    </reaction>
</comment>
<dbReference type="EMBL" id="ML977347">
    <property type="protein sequence ID" value="KAF2108520.1"/>
    <property type="molecule type" value="Genomic_DNA"/>
</dbReference>
<evidence type="ECO:0000259" key="9">
    <source>
        <dbReference type="SMART" id="SM00813"/>
    </source>
</evidence>
<evidence type="ECO:0000256" key="1">
    <source>
        <dbReference type="ARBA" id="ARBA00001462"/>
    </source>
</evidence>
<dbReference type="InterPro" id="IPR010720">
    <property type="entry name" value="Alpha-L-AF_C"/>
</dbReference>